<evidence type="ECO:0000256" key="1">
    <source>
        <dbReference type="SAM" id="Coils"/>
    </source>
</evidence>
<protein>
    <recommendedName>
        <fullName evidence="5">Porin</fullName>
    </recommendedName>
</protein>
<keyword evidence="2" id="KW-0732">Signal</keyword>
<evidence type="ECO:0000256" key="2">
    <source>
        <dbReference type="SAM" id="SignalP"/>
    </source>
</evidence>
<dbReference type="InterPro" id="IPR045748">
    <property type="entry name" value="DcaP"/>
</dbReference>
<dbReference type="SUPFAM" id="SSF56935">
    <property type="entry name" value="Porins"/>
    <property type="match status" value="1"/>
</dbReference>
<proteinExistence type="predicted"/>
<reference evidence="3 4" key="1">
    <citation type="submission" date="2017-08" db="EMBL/GenBank/DDBJ databases">
        <title>Infants hospitalized years apart are colonized by the same room-sourced microbial strains.</title>
        <authorList>
            <person name="Brooks B."/>
            <person name="Olm M.R."/>
            <person name="Firek B.A."/>
            <person name="Baker R."/>
            <person name="Thomas B.C."/>
            <person name="Morowitz M.J."/>
            <person name="Banfield J.F."/>
        </authorList>
    </citation>
    <scope>NUCLEOTIDE SEQUENCE [LARGE SCALE GENOMIC DNA]</scope>
    <source>
        <strain evidence="3">S2_005_003_R2_42</strain>
    </source>
</reference>
<feature type="coiled-coil region" evidence="1">
    <location>
        <begin position="26"/>
        <end position="60"/>
    </location>
</feature>
<sequence length="452" mass="47570">MHARSGISLRKTALALACVLGLPGLAMADEAREAALEARVSQLEQQLAEVLSELKAQRTAPAAAPAQAAALPAGKLPIQAVSITPGSPAGTTFRYGGFIKADFLATKAHDGQFADGAVGRALYVPSQTPVGGSASDIDYDAHAKFSRFGLGVDTVTESGDKGGAFVEMDFFGNSLGNQNATNTYGVTLRHAYAYWNKWLAGQTWSNFMDVAALPEAVDFIGPTDGVIFVRQAQVRYTTGGFSVALENPETLIIPNGGGATVASDRGAFPDLTLRYGWKGDWGTFGIGGLIRDLAVDRPASGSVAAADDSTFAGAITVGGKWVLGKHDDLRYQLTAGNGFSRYIGLGITGDTAIDGAGNLDSIGGLAGFVAWRHAFTPQTRFNLIYARSQYDNPVGLTGGGATEMVQSLRANVFYSPMPKVDVGAELMVGERELENGTDGRLTRLQFTTKYSF</sequence>
<feature type="signal peptide" evidence="2">
    <location>
        <begin position="1"/>
        <end position="28"/>
    </location>
</feature>
<dbReference type="AlphaFoldDB" id="A0A2W5JYP5"/>
<gene>
    <name evidence="3" type="ORF">DI564_16450</name>
</gene>
<evidence type="ECO:0000313" key="3">
    <source>
        <dbReference type="EMBL" id="PZQ10162.1"/>
    </source>
</evidence>
<evidence type="ECO:0000313" key="4">
    <source>
        <dbReference type="Proteomes" id="UP000249046"/>
    </source>
</evidence>
<comment type="caution">
    <text evidence="3">The sequence shown here is derived from an EMBL/GenBank/DDBJ whole genome shotgun (WGS) entry which is preliminary data.</text>
</comment>
<organism evidence="3 4">
    <name type="scientific">Rhodanobacter denitrificans</name>
    <dbReference type="NCBI Taxonomy" id="666685"/>
    <lineage>
        <taxon>Bacteria</taxon>
        <taxon>Pseudomonadati</taxon>
        <taxon>Pseudomonadota</taxon>
        <taxon>Gammaproteobacteria</taxon>
        <taxon>Lysobacterales</taxon>
        <taxon>Rhodanobacteraceae</taxon>
        <taxon>Rhodanobacter</taxon>
    </lineage>
</organism>
<dbReference type="Proteomes" id="UP000249046">
    <property type="component" value="Unassembled WGS sequence"/>
</dbReference>
<accession>A0A2W5JYP5</accession>
<keyword evidence="1" id="KW-0175">Coiled coil</keyword>
<feature type="chain" id="PRO_5015855158" description="Porin" evidence="2">
    <location>
        <begin position="29"/>
        <end position="452"/>
    </location>
</feature>
<evidence type="ECO:0008006" key="5">
    <source>
        <dbReference type="Google" id="ProtNLM"/>
    </source>
</evidence>
<dbReference type="Pfam" id="PF19577">
    <property type="entry name" value="DcaP"/>
    <property type="match status" value="1"/>
</dbReference>
<name>A0A2W5JYP5_9GAMM</name>
<dbReference type="EMBL" id="QFPO01000022">
    <property type="protein sequence ID" value="PZQ10162.1"/>
    <property type="molecule type" value="Genomic_DNA"/>
</dbReference>